<keyword evidence="2" id="KW-1185">Reference proteome</keyword>
<name>U6K882_9EIME</name>
<dbReference type="VEuPathDB" id="ToxoDB:EMH_0019280"/>
<protein>
    <submittedName>
        <fullName evidence="1">Uncharacterized protein</fullName>
    </submittedName>
</protein>
<proteinExistence type="predicted"/>
<dbReference type="EMBL" id="HG686260">
    <property type="protein sequence ID" value="CDJ34220.1"/>
    <property type="molecule type" value="Genomic_DNA"/>
</dbReference>
<reference evidence="1" key="2">
    <citation type="submission" date="2013-10" db="EMBL/GenBank/DDBJ databases">
        <authorList>
            <person name="Aslett M."/>
        </authorList>
    </citation>
    <scope>NUCLEOTIDE SEQUENCE [LARGE SCALE GENOMIC DNA]</scope>
    <source>
        <strain evidence="1">Houghton</strain>
    </source>
</reference>
<evidence type="ECO:0000313" key="1">
    <source>
        <dbReference type="EMBL" id="CDJ34220.1"/>
    </source>
</evidence>
<reference evidence="1" key="1">
    <citation type="submission" date="2013-10" db="EMBL/GenBank/DDBJ databases">
        <title>Genomic analysis of the causative agents of coccidiosis in chickens.</title>
        <authorList>
            <person name="Reid A.J."/>
            <person name="Blake D."/>
            <person name="Billington K."/>
            <person name="Browne H."/>
            <person name="Dunn M."/>
            <person name="Hung S."/>
            <person name="Kawahara F."/>
            <person name="Miranda-Saavedra D."/>
            <person name="Mourier T."/>
            <person name="Nagra H."/>
            <person name="Otto T.D."/>
            <person name="Rawlings N."/>
            <person name="Sanchez A."/>
            <person name="Sanders M."/>
            <person name="Subramaniam C."/>
            <person name="Tay Y."/>
            <person name="Dear P."/>
            <person name="Doerig C."/>
            <person name="Gruber A."/>
            <person name="Parkinson J."/>
            <person name="Shirley M."/>
            <person name="Wan K.L."/>
            <person name="Berriman M."/>
            <person name="Tomley F."/>
            <person name="Pain A."/>
        </authorList>
    </citation>
    <scope>NUCLEOTIDE SEQUENCE [LARGE SCALE GENOMIC DNA]</scope>
    <source>
        <strain evidence="1">Houghton</strain>
    </source>
</reference>
<evidence type="ECO:0000313" key="2">
    <source>
        <dbReference type="Proteomes" id="UP000030744"/>
    </source>
</evidence>
<sequence>MPAFGDKLMCCQRRYAHQGDSAESREQAYEDCSSSADINAQRVIDALLECLGEHCAERHLSSAARTASAFVVMKVLYHLQSVKLSLDEVHAAAVEGSKRVNRGSFPLRLRRRK</sequence>
<dbReference type="RefSeq" id="XP_013356783.1">
    <property type="nucleotide sequence ID" value="XM_013501329.1"/>
</dbReference>
<accession>U6K882</accession>
<gene>
    <name evidence="1" type="ORF">EMH_0019280</name>
</gene>
<organism evidence="1 2">
    <name type="scientific">Eimeria mitis</name>
    <dbReference type="NCBI Taxonomy" id="44415"/>
    <lineage>
        <taxon>Eukaryota</taxon>
        <taxon>Sar</taxon>
        <taxon>Alveolata</taxon>
        <taxon>Apicomplexa</taxon>
        <taxon>Conoidasida</taxon>
        <taxon>Coccidia</taxon>
        <taxon>Eucoccidiorida</taxon>
        <taxon>Eimeriorina</taxon>
        <taxon>Eimeriidae</taxon>
        <taxon>Eimeria</taxon>
    </lineage>
</organism>
<dbReference type="AlphaFoldDB" id="U6K882"/>
<dbReference type="GeneID" id="25376840"/>
<dbReference type="Proteomes" id="UP000030744">
    <property type="component" value="Unassembled WGS sequence"/>
</dbReference>